<name>A0AAU9D233_9FUSO</name>
<proteinExistence type="predicted"/>
<dbReference type="Proteomes" id="UP001321582">
    <property type="component" value="Chromosome"/>
</dbReference>
<organism evidence="2 3">
    <name type="scientific">Haliovirga abyssi</name>
    <dbReference type="NCBI Taxonomy" id="2996794"/>
    <lineage>
        <taxon>Bacteria</taxon>
        <taxon>Fusobacteriati</taxon>
        <taxon>Fusobacteriota</taxon>
        <taxon>Fusobacteriia</taxon>
        <taxon>Fusobacteriales</taxon>
        <taxon>Haliovirgaceae</taxon>
        <taxon>Haliovirga</taxon>
    </lineage>
</organism>
<keyword evidence="1" id="KW-0812">Transmembrane</keyword>
<sequence>MKKYYYNILFFLLGVSIFYIIYKLKKKWLKYKRNKKFKHGFEEEKKAEYFLKNSGYKTLEYQKEIIIKVKSNKDEIEMKIRPDYIVKKGFEKYIAEIKTGEFAPKLTNKSTRRQLLEYYFMTEYNGILLVDMDKKTIEKIKFFSPKIERLKYKVFLLRVILIFLLILIGGVILNYIGTS</sequence>
<evidence type="ECO:0000313" key="2">
    <source>
        <dbReference type="EMBL" id="BDU50044.1"/>
    </source>
</evidence>
<gene>
    <name evidence="2" type="ORF">HLVA_06130</name>
</gene>
<dbReference type="AlphaFoldDB" id="A0AAU9D233"/>
<dbReference type="RefSeq" id="WP_307904980.1">
    <property type="nucleotide sequence ID" value="NZ_AP027059.1"/>
</dbReference>
<feature type="transmembrane region" description="Helical" evidence="1">
    <location>
        <begin position="155"/>
        <end position="176"/>
    </location>
</feature>
<feature type="transmembrane region" description="Helical" evidence="1">
    <location>
        <begin position="6"/>
        <end position="24"/>
    </location>
</feature>
<evidence type="ECO:0000313" key="3">
    <source>
        <dbReference type="Proteomes" id="UP001321582"/>
    </source>
</evidence>
<keyword evidence="1" id="KW-1133">Transmembrane helix</keyword>
<dbReference type="InterPro" id="IPR011604">
    <property type="entry name" value="PDDEXK-like_dom_sf"/>
</dbReference>
<protein>
    <recommendedName>
        <fullName evidence="4">PD-(D/E)XK endonuclease-like domain-containing protein</fullName>
    </recommendedName>
</protein>
<dbReference type="KEGG" id="haby:HLVA_06130"/>
<reference evidence="2 3" key="1">
    <citation type="submission" date="2022-11" db="EMBL/GenBank/DDBJ databases">
        <title>Haliovirga abyssi gen. nov., sp. nov., a mesophilic fermentative bacterium isolated from the Iheya North hydrothermal field and the proposal of Haliovirgaceae fam. nov.</title>
        <authorList>
            <person name="Miyazaki U."/>
            <person name="Tame A."/>
            <person name="Miyazaki J."/>
            <person name="Takai K."/>
            <person name="Sawayama S."/>
            <person name="Kitajima M."/>
            <person name="Okamoto A."/>
            <person name="Nakagawa S."/>
        </authorList>
    </citation>
    <scope>NUCLEOTIDE SEQUENCE [LARGE SCALE GENOMIC DNA]</scope>
    <source>
        <strain evidence="2 3">IC12</strain>
    </source>
</reference>
<evidence type="ECO:0000256" key="1">
    <source>
        <dbReference type="SAM" id="Phobius"/>
    </source>
</evidence>
<evidence type="ECO:0008006" key="4">
    <source>
        <dbReference type="Google" id="ProtNLM"/>
    </source>
</evidence>
<keyword evidence="1" id="KW-0472">Membrane</keyword>
<accession>A0AAU9D233</accession>
<dbReference type="Gene3D" id="3.90.320.10">
    <property type="match status" value="1"/>
</dbReference>
<dbReference type="EMBL" id="AP027059">
    <property type="protein sequence ID" value="BDU50044.1"/>
    <property type="molecule type" value="Genomic_DNA"/>
</dbReference>
<keyword evidence="3" id="KW-1185">Reference proteome</keyword>